<organism evidence="11 12">
    <name type="scientific">Roseofilum acuticapitatum BLCC-M154</name>
    <dbReference type="NCBI Taxonomy" id="3022444"/>
    <lineage>
        <taxon>Bacteria</taxon>
        <taxon>Bacillati</taxon>
        <taxon>Cyanobacteriota</taxon>
        <taxon>Cyanophyceae</taxon>
        <taxon>Desertifilales</taxon>
        <taxon>Desertifilaceae</taxon>
        <taxon>Roseofilum</taxon>
        <taxon>Roseofilum acuticapitatum</taxon>
    </lineage>
</organism>
<dbReference type="NCBIfam" id="TIGR00287">
    <property type="entry name" value="cas1"/>
    <property type="match status" value="1"/>
</dbReference>
<dbReference type="PANTHER" id="PTHR34353">
    <property type="entry name" value="CRISPR-ASSOCIATED ENDONUCLEASE CAS1 1"/>
    <property type="match status" value="1"/>
</dbReference>
<reference evidence="11 12" key="1">
    <citation type="submission" date="2023-01" db="EMBL/GenBank/DDBJ databases">
        <title>Novel diversity within Roseofilum (Cyanobacteria; Desertifilaceae) from marine benthic mats with descriptions of four novel species.</title>
        <authorList>
            <person name="Wang Y."/>
            <person name="Berthold D.E."/>
            <person name="Hu J."/>
            <person name="Lefler F.W."/>
            <person name="Laughinghouse H.D. IV."/>
        </authorList>
    </citation>
    <scope>NUCLEOTIDE SEQUENCE [LARGE SCALE GENOMIC DNA]</scope>
    <source>
        <strain evidence="11 12">BLCC-M154</strain>
    </source>
</reference>
<dbReference type="CDD" id="cd09634">
    <property type="entry name" value="Cas1_I-II-III"/>
    <property type="match status" value="1"/>
</dbReference>
<dbReference type="InterPro" id="IPR042206">
    <property type="entry name" value="CRISPR-assoc_Cas1_C"/>
</dbReference>
<evidence type="ECO:0000313" key="12">
    <source>
        <dbReference type="Proteomes" id="UP001235303"/>
    </source>
</evidence>
<keyword evidence="3 10" id="KW-0255">Endonuclease</keyword>
<keyword evidence="2 10" id="KW-0479">Metal-binding</keyword>
<evidence type="ECO:0000256" key="3">
    <source>
        <dbReference type="ARBA" id="ARBA00022759"/>
    </source>
</evidence>
<accession>A0ABT7APW5</accession>
<dbReference type="InterPro" id="IPR042211">
    <property type="entry name" value="CRISPR-assoc_Cas1_N"/>
</dbReference>
<evidence type="ECO:0000256" key="2">
    <source>
        <dbReference type="ARBA" id="ARBA00022723"/>
    </source>
</evidence>
<feature type="binding site" evidence="10">
    <location>
        <position position="267"/>
    </location>
    <ligand>
        <name>Mn(2+)</name>
        <dbReference type="ChEBI" id="CHEBI:29035"/>
    </ligand>
</feature>
<dbReference type="InterPro" id="IPR002729">
    <property type="entry name" value="CRISPR-assoc_Cas1"/>
</dbReference>
<evidence type="ECO:0000256" key="8">
    <source>
        <dbReference type="ARBA" id="ARBA00023211"/>
    </source>
</evidence>
<evidence type="ECO:0000256" key="7">
    <source>
        <dbReference type="ARBA" id="ARBA00023125"/>
    </source>
</evidence>
<dbReference type="EMBL" id="JAQOSP010000039">
    <property type="protein sequence ID" value="MDJ1168940.1"/>
    <property type="molecule type" value="Genomic_DNA"/>
</dbReference>
<name>A0ABT7APW5_9CYAN</name>
<comment type="function">
    <text evidence="10">CRISPR (clustered regularly interspaced short palindromic repeat), is an adaptive immune system that provides protection against mobile genetic elements (viruses, transposable elements and conjugative plasmids). CRISPR clusters contain spacers, sequences complementary to antecedent mobile elements, and target invading nucleic acids. CRISPR clusters are transcribed and processed into CRISPR RNA (crRNA). Acts as a dsDNA endonuclease. Involved in the integration of spacer DNA into the CRISPR cassette.</text>
</comment>
<comment type="caution">
    <text evidence="11">The sequence shown here is derived from an EMBL/GenBank/DDBJ whole genome shotgun (WGS) entry which is preliminary data.</text>
</comment>
<evidence type="ECO:0000256" key="5">
    <source>
        <dbReference type="ARBA" id="ARBA00022842"/>
    </source>
</evidence>
<comment type="cofactor">
    <cofactor evidence="10">
        <name>Mg(2+)</name>
        <dbReference type="ChEBI" id="CHEBI:18420"/>
    </cofactor>
    <cofactor evidence="10">
        <name>Mn(2+)</name>
        <dbReference type="ChEBI" id="CHEBI:29035"/>
    </cofactor>
</comment>
<dbReference type="Gene3D" id="1.20.120.920">
    <property type="entry name" value="CRISPR-associated endonuclease Cas1, C-terminal domain"/>
    <property type="match status" value="1"/>
</dbReference>
<keyword evidence="5 10" id="KW-0460">Magnesium</keyword>
<keyword evidence="4 10" id="KW-0378">Hydrolase</keyword>
<comment type="similarity">
    <text evidence="10">Belongs to the CRISPR-associated endonuclease Cas1 family.</text>
</comment>
<keyword evidence="8 10" id="KW-0464">Manganese</keyword>
<gene>
    <name evidence="10 11" type="primary">cas1</name>
    <name evidence="11" type="ORF">PMG71_05830</name>
</gene>
<dbReference type="HAMAP" id="MF_01470">
    <property type="entry name" value="Cas1"/>
    <property type="match status" value="1"/>
</dbReference>
<feature type="binding site" evidence="10">
    <location>
        <position position="252"/>
    </location>
    <ligand>
        <name>Mn(2+)</name>
        <dbReference type="ChEBI" id="CHEBI:29035"/>
    </ligand>
</feature>
<proteinExistence type="inferred from homology"/>
<dbReference type="Gene3D" id="3.100.10.20">
    <property type="entry name" value="CRISPR-associated endonuclease Cas1, N-terminal domain"/>
    <property type="match status" value="1"/>
</dbReference>
<dbReference type="PANTHER" id="PTHR34353:SF2">
    <property type="entry name" value="CRISPR-ASSOCIATED ENDONUCLEASE CAS1 1"/>
    <property type="match status" value="1"/>
</dbReference>
<keyword evidence="6 10" id="KW-0051">Antiviral defense</keyword>
<evidence type="ECO:0000256" key="4">
    <source>
        <dbReference type="ARBA" id="ARBA00022801"/>
    </source>
</evidence>
<feature type="binding site" evidence="10">
    <location>
        <position position="186"/>
    </location>
    <ligand>
        <name>Mn(2+)</name>
        <dbReference type="ChEBI" id="CHEBI:29035"/>
    </ligand>
</feature>
<dbReference type="InterPro" id="IPR050646">
    <property type="entry name" value="Cas1"/>
</dbReference>
<protein>
    <recommendedName>
        <fullName evidence="10">CRISPR-associated endonuclease Cas1</fullName>
        <ecNumber evidence="10">3.1.-.-</ecNumber>
    </recommendedName>
</protein>
<evidence type="ECO:0000313" key="11">
    <source>
        <dbReference type="EMBL" id="MDJ1168940.1"/>
    </source>
</evidence>
<keyword evidence="1 10" id="KW-0540">Nuclease</keyword>
<evidence type="ECO:0000256" key="9">
    <source>
        <dbReference type="ARBA" id="ARBA00038592"/>
    </source>
</evidence>
<keyword evidence="7 10" id="KW-0238">DNA-binding</keyword>
<comment type="subunit">
    <text evidence="9 10">Homodimer, forms a heterotetramer with a Cas2 homodimer.</text>
</comment>
<dbReference type="EC" id="3.1.-.-" evidence="10"/>
<evidence type="ECO:0000256" key="1">
    <source>
        <dbReference type="ARBA" id="ARBA00022722"/>
    </source>
</evidence>
<dbReference type="Proteomes" id="UP001235303">
    <property type="component" value="Unassembled WGS sequence"/>
</dbReference>
<sequence>MDWANPTSDNNLSAQAIYQHWNQIWNRDMATLYLTDQGTTVYKEHLRFVVGMAPGGKLEIPIREIERILVFGNIQLTTQVMGACLQEGIPVLFLSQSGYYRGHLCSLNPLHLESEIIQIQKHKDEPFQRETCRSIIRGKLLNSKQLLLRLNRKRKVEQVSQAIEGISADLASLERVQHIDQLRGYEGIGAARYFPAWGELITNSEFSFNKRVRHPPTDPVNALLSFGYTILHNNVLSLIIAEGLSPYFGNLHYGEDRKPYLAFDLIEEFRSPIVDSLVLRVINNESFNSKDFEPIRNIGGIYLNQLGRRRFLEQLEKRMNEAISHPDLQSPVTYRQAIQLQVRRYKRSLVHGTVYEPFLRQG</sequence>
<dbReference type="Pfam" id="PF01867">
    <property type="entry name" value="Cas_Cas1"/>
    <property type="match status" value="1"/>
</dbReference>
<evidence type="ECO:0000256" key="6">
    <source>
        <dbReference type="ARBA" id="ARBA00023118"/>
    </source>
</evidence>
<dbReference type="RefSeq" id="WP_283752704.1">
    <property type="nucleotide sequence ID" value="NZ_JAQOSP010000039.1"/>
</dbReference>
<evidence type="ECO:0000256" key="10">
    <source>
        <dbReference type="HAMAP-Rule" id="MF_01470"/>
    </source>
</evidence>
<keyword evidence="12" id="KW-1185">Reference proteome</keyword>
<dbReference type="GO" id="GO:0004519">
    <property type="term" value="F:endonuclease activity"/>
    <property type="evidence" value="ECO:0007669"/>
    <property type="project" value="UniProtKB-KW"/>
</dbReference>